<dbReference type="Pfam" id="PF05721">
    <property type="entry name" value="PhyH"/>
    <property type="match status" value="1"/>
</dbReference>
<sequence length="297" mass="32842">VTDAATEGVLSTEQLDRYHGDGFLLIQDAVPPDILRRLREVFDLWTEESRNHDGPYGETIDGRPRFDVEPGHCAEHPGLRRVASPTEVSDDYLAFMRDNIALDATTQVFGPNLRFRESKVNAKLPGTATHLKYHQDIPFGPLTNQDLITVLFLLDDVTDDNGPPEVVPGSHLGPLYNHWHEGVFTGAVSDEVTEWAEARSVRCLGTAGSAYLLDARLLHGSAPNLSAGPRTLFIVQYHAEDAYPLAPNHLPSVHDGEIVRGRHTNRVRCTDWEVDLPLKPTMASFFAQQADPVPEAG</sequence>
<proteinExistence type="predicted"/>
<protein>
    <recommendedName>
        <fullName evidence="2">Fe2OG dioxygenase domain-containing protein</fullName>
    </recommendedName>
</protein>
<accession>A0A381T899</accession>
<gene>
    <name evidence="1" type="ORF">METZ01_LOCUS64828</name>
</gene>
<evidence type="ECO:0000313" key="1">
    <source>
        <dbReference type="EMBL" id="SVA11974.1"/>
    </source>
</evidence>
<dbReference type="EMBL" id="UINC01004123">
    <property type="protein sequence ID" value="SVA11974.1"/>
    <property type="molecule type" value="Genomic_DNA"/>
</dbReference>
<dbReference type="InterPro" id="IPR008775">
    <property type="entry name" value="Phytyl_CoA_dOase-like"/>
</dbReference>
<organism evidence="1">
    <name type="scientific">marine metagenome</name>
    <dbReference type="NCBI Taxonomy" id="408172"/>
    <lineage>
        <taxon>unclassified sequences</taxon>
        <taxon>metagenomes</taxon>
        <taxon>ecological metagenomes</taxon>
    </lineage>
</organism>
<reference evidence="1" key="1">
    <citation type="submission" date="2018-05" db="EMBL/GenBank/DDBJ databases">
        <authorList>
            <person name="Lanie J.A."/>
            <person name="Ng W.-L."/>
            <person name="Kazmierczak K.M."/>
            <person name="Andrzejewski T.M."/>
            <person name="Davidsen T.M."/>
            <person name="Wayne K.J."/>
            <person name="Tettelin H."/>
            <person name="Glass J.I."/>
            <person name="Rusch D."/>
            <person name="Podicherti R."/>
            <person name="Tsui H.-C.T."/>
            <person name="Winkler M.E."/>
        </authorList>
    </citation>
    <scope>NUCLEOTIDE SEQUENCE</scope>
</reference>
<dbReference type="PANTHER" id="PTHR20883">
    <property type="entry name" value="PHYTANOYL-COA DIOXYGENASE DOMAIN CONTAINING 1"/>
    <property type="match status" value="1"/>
</dbReference>
<feature type="non-terminal residue" evidence="1">
    <location>
        <position position="1"/>
    </location>
</feature>
<dbReference type="SUPFAM" id="SSF51197">
    <property type="entry name" value="Clavaminate synthase-like"/>
    <property type="match status" value="1"/>
</dbReference>
<dbReference type="Gene3D" id="2.60.120.620">
    <property type="entry name" value="q2cbj1_9rhob like domain"/>
    <property type="match status" value="1"/>
</dbReference>
<dbReference type="AlphaFoldDB" id="A0A381T899"/>
<name>A0A381T899_9ZZZZ</name>
<evidence type="ECO:0008006" key="2">
    <source>
        <dbReference type="Google" id="ProtNLM"/>
    </source>
</evidence>
<dbReference type="PANTHER" id="PTHR20883:SF46">
    <property type="entry name" value="PHYTANOYL-COA HYDROXYLASE"/>
    <property type="match status" value="1"/>
</dbReference>